<dbReference type="EMBL" id="CAJNDS010002493">
    <property type="protein sequence ID" value="CAE7497153.1"/>
    <property type="molecule type" value="Genomic_DNA"/>
</dbReference>
<gene>
    <name evidence="1" type="ORF">SNAT2548_LOCUS27845</name>
</gene>
<evidence type="ECO:0000313" key="2">
    <source>
        <dbReference type="Proteomes" id="UP000604046"/>
    </source>
</evidence>
<comment type="caution">
    <text evidence="1">The sequence shown here is derived from an EMBL/GenBank/DDBJ whole genome shotgun (WGS) entry which is preliminary data.</text>
</comment>
<reference evidence="1" key="1">
    <citation type="submission" date="2021-02" db="EMBL/GenBank/DDBJ databases">
        <authorList>
            <person name="Dougan E. K."/>
            <person name="Rhodes N."/>
            <person name="Thang M."/>
            <person name="Chan C."/>
        </authorList>
    </citation>
    <scope>NUCLEOTIDE SEQUENCE</scope>
</reference>
<name>A0A812SY81_9DINO</name>
<dbReference type="OrthoDB" id="406561at2759"/>
<accession>A0A812SY81</accession>
<sequence length="103" mass="11903">MPTCEAFQKLLKLPHDRLRKISKVERTRSAEQWAEVAEAKAASTWHGVTKLRFTTDILGEPVSYVKTGSTFDGWKEYFLLTRYVMSPDPIPDRTEDILFARAR</sequence>
<organism evidence="1 2">
    <name type="scientific">Symbiodinium natans</name>
    <dbReference type="NCBI Taxonomy" id="878477"/>
    <lineage>
        <taxon>Eukaryota</taxon>
        <taxon>Sar</taxon>
        <taxon>Alveolata</taxon>
        <taxon>Dinophyceae</taxon>
        <taxon>Suessiales</taxon>
        <taxon>Symbiodiniaceae</taxon>
        <taxon>Symbiodinium</taxon>
    </lineage>
</organism>
<keyword evidence="2" id="KW-1185">Reference proteome</keyword>
<proteinExistence type="predicted"/>
<evidence type="ECO:0000313" key="1">
    <source>
        <dbReference type="EMBL" id="CAE7497153.1"/>
    </source>
</evidence>
<protein>
    <submittedName>
        <fullName evidence="1">Uncharacterized protein</fullName>
    </submittedName>
</protein>
<dbReference type="AlphaFoldDB" id="A0A812SY81"/>
<dbReference type="Proteomes" id="UP000604046">
    <property type="component" value="Unassembled WGS sequence"/>
</dbReference>